<dbReference type="RefSeq" id="WP_194114725.1">
    <property type="nucleotide sequence ID" value="NZ_JADFUA010000001.1"/>
</dbReference>
<dbReference type="GO" id="GO:0005829">
    <property type="term" value="C:cytosol"/>
    <property type="evidence" value="ECO:0007669"/>
    <property type="project" value="TreeGrafter"/>
</dbReference>
<evidence type="ECO:0000256" key="3">
    <source>
        <dbReference type="ARBA" id="ARBA00023163"/>
    </source>
</evidence>
<keyword evidence="6" id="KW-1185">Reference proteome</keyword>
<dbReference type="Gene3D" id="1.10.10.60">
    <property type="entry name" value="Homeodomain-like"/>
    <property type="match status" value="1"/>
</dbReference>
<dbReference type="PANTHER" id="PTHR47894">
    <property type="entry name" value="HTH-TYPE TRANSCRIPTIONAL REGULATOR GADX"/>
    <property type="match status" value="1"/>
</dbReference>
<dbReference type="InterPro" id="IPR009057">
    <property type="entry name" value="Homeodomain-like_sf"/>
</dbReference>
<sequence>MSEQDHSPELRHLQPLYQRYAAKPELLFQLEQQFGLRRVAANDPAKLPAQAALQLSEYLYQQGDPHAMAWIASQLDMAAGDGIVYYLRSAMTLRQALGELHRLGPTLFPDGNLALEIGRDRFQIRVQAGDGDSAGPVRLGRALRYEAVLVWLRRVIGYITGQPQVPLSAALQQPLQAAGSELVEWLGVVPETGSPHFALAYPLALLDSALPGSSTALHLGLRAALDQRLSVLRRSASVISEVLGWLDSLPNLQEASLAAAAAAQHVASSTLRRQLAQEGTHFTQLLNAYRKAYAVRAIVNTDEKPDTLAFYLGYAERSVFERAFRQWCGLSPMRCRRMARELGTAGSWDTLSAVATLGGTWQQSSLQTLLQGQERPDPSLLLALLRQDPVLHPYLLGMLCLPRFGGQEPDVLDDVAMTRLGLPLLRDVVHGRPSVPSSPRMLALQQAGRTLASWYGTARDRDGMLLAAEWQWLGLALCDAGDIVALRRASLLLLVYWGLPAGLLQPLNDEGRSSDEARFLRDCGAALLQLQREPGQLAAISRALAIHFPGLAQRVLEERLALLLDELAP</sequence>
<dbReference type="PANTHER" id="PTHR47894:SF1">
    <property type="entry name" value="HTH-TYPE TRANSCRIPTIONAL REGULATOR VQSM"/>
    <property type="match status" value="1"/>
</dbReference>
<dbReference type="Pfam" id="PF12625">
    <property type="entry name" value="Arabinose_bd"/>
    <property type="match status" value="1"/>
</dbReference>
<evidence type="ECO:0000313" key="5">
    <source>
        <dbReference type="EMBL" id="MBE9608227.1"/>
    </source>
</evidence>
<gene>
    <name evidence="5" type="ORF">INR99_02590</name>
</gene>
<dbReference type="SUPFAM" id="SSF46689">
    <property type="entry name" value="Homeodomain-like"/>
    <property type="match status" value="1"/>
</dbReference>
<dbReference type="InterPro" id="IPR018060">
    <property type="entry name" value="HTH_AraC"/>
</dbReference>
<evidence type="ECO:0000313" key="6">
    <source>
        <dbReference type="Proteomes" id="UP000604481"/>
    </source>
</evidence>
<proteinExistence type="predicted"/>
<dbReference type="SMART" id="SM00342">
    <property type="entry name" value="HTH_ARAC"/>
    <property type="match status" value="1"/>
</dbReference>
<name>A0A8J7K169_9NEIS</name>
<comment type="caution">
    <text evidence="5">The sequence shown here is derived from an EMBL/GenBank/DDBJ whole genome shotgun (WGS) entry which is preliminary data.</text>
</comment>
<dbReference type="GO" id="GO:0003700">
    <property type="term" value="F:DNA-binding transcription factor activity"/>
    <property type="evidence" value="ECO:0007669"/>
    <property type="project" value="InterPro"/>
</dbReference>
<evidence type="ECO:0000256" key="2">
    <source>
        <dbReference type="ARBA" id="ARBA00023125"/>
    </source>
</evidence>
<keyword evidence="3" id="KW-0804">Transcription</keyword>
<dbReference type="InterPro" id="IPR032687">
    <property type="entry name" value="AraC-type_N"/>
</dbReference>
<dbReference type="PROSITE" id="PS01124">
    <property type="entry name" value="HTH_ARAC_FAMILY_2"/>
    <property type="match status" value="1"/>
</dbReference>
<dbReference type="AlphaFoldDB" id="A0A8J7K169"/>
<evidence type="ECO:0000259" key="4">
    <source>
        <dbReference type="PROSITE" id="PS01124"/>
    </source>
</evidence>
<feature type="domain" description="HTH araC/xylS-type" evidence="4">
    <location>
        <begin position="240"/>
        <end position="338"/>
    </location>
</feature>
<dbReference type="GO" id="GO:0000976">
    <property type="term" value="F:transcription cis-regulatory region binding"/>
    <property type="evidence" value="ECO:0007669"/>
    <property type="project" value="TreeGrafter"/>
</dbReference>
<protein>
    <submittedName>
        <fullName evidence="5">Helix-turn-helix domain-containing protein</fullName>
    </submittedName>
</protein>
<dbReference type="Pfam" id="PF12833">
    <property type="entry name" value="HTH_18"/>
    <property type="match status" value="1"/>
</dbReference>
<evidence type="ECO:0000256" key="1">
    <source>
        <dbReference type="ARBA" id="ARBA00023015"/>
    </source>
</evidence>
<organism evidence="5 6">
    <name type="scientific">Chitinilyticum piscinae</name>
    <dbReference type="NCBI Taxonomy" id="2866724"/>
    <lineage>
        <taxon>Bacteria</taxon>
        <taxon>Pseudomonadati</taxon>
        <taxon>Pseudomonadota</taxon>
        <taxon>Betaproteobacteria</taxon>
        <taxon>Neisseriales</taxon>
        <taxon>Chitinibacteraceae</taxon>
        <taxon>Chitinilyticum</taxon>
    </lineage>
</organism>
<keyword evidence="2" id="KW-0238">DNA-binding</keyword>
<dbReference type="EMBL" id="JADFUA010000001">
    <property type="protein sequence ID" value="MBE9608227.1"/>
    <property type="molecule type" value="Genomic_DNA"/>
</dbReference>
<reference evidence="5 6" key="1">
    <citation type="submission" date="2020-10" db="EMBL/GenBank/DDBJ databases">
        <title>The genome sequence of Chitinilyticum litopenaei 4Y14.</title>
        <authorList>
            <person name="Liu Y."/>
        </authorList>
    </citation>
    <scope>NUCLEOTIDE SEQUENCE [LARGE SCALE GENOMIC DNA]</scope>
    <source>
        <strain evidence="5 6">4Y14</strain>
    </source>
</reference>
<accession>A0A8J7K169</accession>
<keyword evidence="1" id="KW-0805">Transcription regulation</keyword>
<dbReference type="Proteomes" id="UP000604481">
    <property type="component" value="Unassembled WGS sequence"/>
</dbReference>